<evidence type="ECO:0000256" key="7">
    <source>
        <dbReference type="ARBA" id="ARBA00023102"/>
    </source>
</evidence>
<gene>
    <name evidence="9" type="primary">hisZ</name>
    <name evidence="12" type="ORF">CDEE_0659</name>
</gene>
<evidence type="ECO:0000256" key="2">
    <source>
        <dbReference type="ARBA" id="ARBA00004667"/>
    </source>
</evidence>
<dbReference type="AlphaFoldDB" id="M1M6E7"/>
<evidence type="ECO:0000256" key="5">
    <source>
        <dbReference type="ARBA" id="ARBA00020397"/>
    </source>
</evidence>
<evidence type="ECO:0000256" key="4">
    <source>
        <dbReference type="ARBA" id="ARBA00011496"/>
    </source>
</evidence>
<evidence type="ECO:0000256" key="3">
    <source>
        <dbReference type="ARBA" id="ARBA00005539"/>
    </source>
</evidence>
<keyword evidence="12" id="KW-0808">Transferase</keyword>
<comment type="miscellaneous">
    <text evidence="9">This function is generally fulfilled by the C-terminal part of HisG, which is missing in some bacteria such as this one.</text>
</comment>
<feature type="binding site" evidence="10">
    <location>
        <position position="123"/>
    </location>
    <ligand>
        <name>L-histidine</name>
        <dbReference type="ChEBI" id="CHEBI:57595"/>
    </ligand>
</feature>
<evidence type="ECO:0000259" key="11">
    <source>
        <dbReference type="Pfam" id="PF13393"/>
    </source>
</evidence>
<evidence type="ECO:0000256" key="9">
    <source>
        <dbReference type="HAMAP-Rule" id="MF_00125"/>
    </source>
</evidence>
<evidence type="ECO:0000256" key="10">
    <source>
        <dbReference type="PIRSR" id="PIRSR001549-1"/>
    </source>
</evidence>
<feature type="domain" description="Class II Histidinyl-tRNA synthetase (HisRS)-like catalytic core" evidence="11">
    <location>
        <begin position="10"/>
        <end position="318"/>
    </location>
</feature>
<dbReference type="PANTHER" id="PTHR43707">
    <property type="entry name" value="HISTIDYL-TRNA SYNTHETASE"/>
    <property type="match status" value="1"/>
</dbReference>
<dbReference type="GO" id="GO:0000105">
    <property type="term" value="P:L-histidine biosynthetic process"/>
    <property type="evidence" value="ECO:0007669"/>
    <property type="project" value="UniProtKB-UniRule"/>
</dbReference>
<comment type="function">
    <text evidence="8 9">Required for the first step of histidine biosynthesis. May allow the feedback regulation of ATP phosphoribosyltransferase activity by histidine.</text>
</comment>
<dbReference type="PIRSF" id="PIRSF001549">
    <property type="entry name" value="His-tRNA_synth"/>
    <property type="match status" value="1"/>
</dbReference>
<dbReference type="PATRIC" id="fig|1208918.3.peg.370"/>
<comment type="pathway">
    <text evidence="2 9">Amino-acid biosynthesis; L-histidine biosynthesis; L-histidine from 5-phospho-alpha-D-ribose 1-diphosphate: step 1/9.</text>
</comment>
<comment type="subcellular location">
    <subcellularLocation>
        <location evidence="1 9">Cytoplasm</location>
    </subcellularLocation>
</comment>
<dbReference type="NCBIfam" id="NF008935">
    <property type="entry name" value="PRK12292.1-1"/>
    <property type="match status" value="1"/>
</dbReference>
<comment type="subunit">
    <text evidence="4 9">Heteromultimer composed of HisG and HisZ subunits.</text>
</comment>
<organism evidence="12 13">
    <name type="scientific">Candidatus Kinetoplastidibacterium crithidiae TCC036E</name>
    <dbReference type="NCBI Taxonomy" id="1208918"/>
    <lineage>
        <taxon>Bacteria</taxon>
        <taxon>Pseudomonadati</taxon>
        <taxon>Pseudomonadota</taxon>
        <taxon>Betaproteobacteria</taxon>
        <taxon>Candidatus Kinetoplastidibacterium</taxon>
    </lineage>
</organism>
<dbReference type="InterPro" id="IPR041715">
    <property type="entry name" value="HisRS-like_core"/>
</dbReference>
<reference evidence="12 13" key="1">
    <citation type="journal article" date="2013" name="Genome Biol. Evol.">
        <title>Genome evolution and phylogenomic analysis of candidatus kinetoplastibacterium, the betaproteobacterial endosymbionts of strigomonas and angomonas.</title>
        <authorList>
            <person name="Alves J.M."/>
            <person name="Serrano M.G."/>
            <person name="Maia da Silva F."/>
            <person name="Voegtly L.J."/>
            <person name="Matveyev A.V."/>
            <person name="Teixeira M.M."/>
            <person name="Camargo E.P."/>
            <person name="Buck G.A."/>
        </authorList>
    </citation>
    <scope>NUCLEOTIDE SEQUENCE [LARGE SCALE GENOMIC DNA]</scope>
    <source>
        <strain evidence="12 13">TCC036E</strain>
    </source>
</reference>
<dbReference type="STRING" id="1208918.CDEE_0659"/>
<evidence type="ECO:0000256" key="8">
    <source>
        <dbReference type="ARBA" id="ARBA00025246"/>
    </source>
</evidence>
<dbReference type="Proteomes" id="UP000011686">
    <property type="component" value="Chromosome"/>
</dbReference>
<proteinExistence type="inferred from homology"/>
<dbReference type="GO" id="GO:0006427">
    <property type="term" value="P:histidyl-tRNA aminoacylation"/>
    <property type="evidence" value="ECO:0007669"/>
    <property type="project" value="TreeGrafter"/>
</dbReference>
<protein>
    <recommendedName>
        <fullName evidence="5 9">ATP phosphoribosyltransferase regulatory subunit</fullName>
    </recommendedName>
</protein>
<keyword evidence="13" id="KW-1185">Reference proteome</keyword>
<dbReference type="UniPathway" id="UPA00031">
    <property type="reaction ID" value="UER00006"/>
</dbReference>
<dbReference type="PANTHER" id="PTHR43707:SF1">
    <property type="entry name" value="HISTIDINE--TRNA LIGASE, MITOCHONDRIAL-RELATED"/>
    <property type="match status" value="1"/>
</dbReference>
<dbReference type="EMBL" id="CP003804">
    <property type="protein sequence ID" value="AGF47670.1"/>
    <property type="molecule type" value="Genomic_DNA"/>
</dbReference>
<evidence type="ECO:0000313" key="12">
    <source>
        <dbReference type="EMBL" id="AGF47670.1"/>
    </source>
</evidence>
<evidence type="ECO:0000256" key="1">
    <source>
        <dbReference type="ARBA" id="ARBA00004496"/>
    </source>
</evidence>
<dbReference type="Pfam" id="PF13393">
    <property type="entry name" value="tRNA-synt_His"/>
    <property type="match status" value="1"/>
</dbReference>
<dbReference type="RefSeq" id="WP_015238491.1">
    <property type="nucleotide sequence ID" value="NC_020283.1"/>
</dbReference>
<dbReference type="Gene3D" id="3.30.930.10">
    <property type="entry name" value="Bira Bifunctional Protein, Domain 2"/>
    <property type="match status" value="1"/>
</dbReference>
<dbReference type="GO" id="GO:0005737">
    <property type="term" value="C:cytoplasm"/>
    <property type="evidence" value="ECO:0007669"/>
    <property type="project" value="UniProtKB-SubCell"/>
</dbReference>
<name>M1M6E7_9PROT</name>
<evidence type="ECO:0000313" key="13">
    <source>
        <dbReference type="Proteomes" id="UP000011686"/>
    </source>
</evidence>
<feature type="binding site" evidence="10">
    <location>
        <begin position="80"/>
        <end position="82"/>
    </location>
    <ligand>
        <name>L-histidine</name>
        <dbReference type="ChEBI" id="CHEBI:57595"/>
    </ligand>
</feature>
<keyword evidence="12" id="KW-0328">Glycosyltransferase</keyword>
<dbReference type="InterPro" id="IPR004517">
    <property type="entry name" value="HisZ"/>
</dbReference>
<accession>M1M6E7</accession>
<keyword evidence="9" id="KW-0028">Amino-acid biosynthesis</keyword>
<dbReference type="GO" id="GO:0004821">
    <property type="term" value="F:histidine-tRNA ligase activity"/>
    <property type="evidence" value="ECO:0007669"/>
    <property type="project" value="TreeGrafter"/>
</dbReference>
<keyword evidence="7 9" id="KW-0368">Histidine biosynthesis</keyword>
<dbReference type="NCBIfam" id="NF009086">
    <property type="entry name" value="PRK12421.1"/>
    <property type="match status" value="1"/>
</dbReference>
<dbReference type="KEGG" id="kct:CDEE_0659"/>
<keyword evidence="6 9" id="KW-0963">Cytoplasm</keyword>
<sequence length="387" mass="42577">MSNWLLPENLADILPVEARHIEKLRHKLLDLYKTYGFELVCPPLVEYIDSLLSGTGSDLNLQTCKLVDQLSGRTLGIRADMTPQISRIDAHLLNRDGITRLCYCGNVFHALPNDFLSSRELLQIGAEIYGHAGVEADFEIIQLAIDTIKTAGISTYKLDLCHPGVIRSIINSDHAASANVDLILSLLKEKDVAGILELSGVIKNIRSDTLESLKIVSSLYGDTETVISLARKSLPSNPGIIGALDALQILIHSLEDDVELGIDLADVSGYGYHSGVTFSLYAEGWRDTLVKGGRYDNVGIAFGRARAATGFSLDLRKLARGLFTMEKPSAILAPWGRDKDLLTCIKNLRQDGQIVIQMLPGGYPSQDEFVFDRKLVLFDGIWQINDL</sequence>
<dbReference type="SUPFAM" id="SSF55681">
    <property type="entry name" value="Class II aaRS and biotin synthetases"/>
    <property type="match status" value="1"/>
</dbReference>
<dbReference type="GO" id="GO:0016757">
    <property type="term" value="F:glycosyltransferase activity"/>
    <property type="evidence" value="ECO:0007669"/>
    <property type="project" value="UniProtKB-KW"/>
</dbReference>
<evidence type="ECO:0000256" key="6">
    <source>
        <dbReference type="ARBA" id="ARBA00022490"/>
    </source>
</evidence>
<comment type="similarity">
    <text evidence="3 9">Belongs to the class-II aminoacyl-tRNA synthetase family. HisZ subfamily.</text>
</comment>
<dbReference type="eggNOG" id="COG3705">
    <property type="taxonomic scope" value="Bacteria"/>
</dbReference>
<dbReference type="InterPro" id="IPR045864">
    <property type="entry name" value="aa-tRNA-synth_II/BPL/LPL"/>
</dbReference>
<feature type="binding site" evidence="10">
    <location>
        <position position="127"/>
    </location>
    <ligand>
        <name>L-histidine</name>
        <dbReference type="ChEBI" id="CHEBI:57595"/>
    </ligand>
</feature>
<dbReference type="InterPro" id="IPR004516">
    <property type="entry name" value="HisRS/HisZ"/>
</dbReference>
<dbReference type="HOGENOM" id="CLU_025113_0_1_4"/>
<dbReference type="HAMAP" id="MF_00125">
    <property type="entry name" value="HisZ"/>
    <property type="match status" value="1"/>
</dbReference>